<accession>A0ABU7KEM3</accession>
<comment type="subcellular location">
    <subcellularLocation>
        <location evidence="1">Cell membrane</location>
        <topology evidence="1">Multi-pass membrane protein</topology>
    </subcellularLocation>
</comment>
<feature type="transmembrane region" description="Helical" evidence="6">
    <location>
        <begin position="74"/>
        <end position="90"/>
    </location>
</feature>
<evidence type="ECO:0000313" key="9">
    <source>
        <dbReference type="Proteomes" id="UP001356095"/>
    </source>
</evidence>
<protein>
    <submittedName>
        <fullName evidence="8">MFS transporter</fullName>
    </submittedName>
</protein>
<dbReference type="EMBL" id="JAUZMY010000033">
    <property type="protein sequence ID" value="MEE2040684.1"/>
    <property type="molecule type" value="Genomic_DNA"/>
</dbReference>
<dbReference type="InterPro" id="IPR050189">
    <property type="entry name" value="MFS_Efflux_Transporters"/>
</dbReference>
<feature type="transmembrane region" description="Helical" evidence="6">
    <location>
        <begin position="7"/>
        <end position="28"/>
    </location>
</feature>
<feature type="transmembrane region" description="Helical" evidence="6">
    <location>
        <begin position="318"/>
        <end position="340"/>
    </location>
</feature>
<evidence type="ECO:0000256" key="1">
    <source>
        <dbReference type="ARBA" id="ARBA00004651"/>
    </source>
</evidence>
<dbReference type="PANTHER" id="PTHR43124:SF3">
    <property type="entry name" value="CHLORAMPHENICOL EFFLUX PUMP RV0191"/>
    <property type="match status" value="1"/>
</dbReference>
<evidence type="ECO:0000256" key="4">
    <source>
        <dbReference type="ARBA" id="ARBA00022989"/>
    </source>
</evidence>
<organism evidence="8 9">
    <name type="scientific">Nocardiopsis codii</name>
    <dbReference type="NCBI Taxonomy" id="3065942"/>
    <lineage>
        <taxon>Bacteria</taxon>
        <taxon>Bacillati</taxon>
        <taxon>Actinomycetota</taxon>
        <taxon>Actinomycetes</taxon>
        <taxon>Streptosporangiales</taxon>
        <taxon>Nocardiopsidaceae</taxon>
        <taxon>Nocardiopsis</taxon>
    </lineage>
</organism>
<dbReference type="PANTHER" id="PTHR43124">
    <property type="entry name" value="PURINE EFFLUX PUMP PBUE"/>
    <property type="match status" value="1"/>
</dbReference>
<keyword evidence="4 6" id="KW-1133">Transmembrane helix</keyword>
<dbReference type="InterPro" id="IPR011701">
    <property type="entry name" value="MFS"/>
</dbReference>
<gene>
    <name evidence="8" type="ORF">Q8791_26035</name>
</gene>
<evidence type="ECO:0000259" key="7">
    <source>
        <dbReference type="PROSITE" id="PS50850"/>
    </source>
</evidence>
<keyword evidence="5 6" id="KW-0472">Membrane</keyword>
<dbReference type="RefSeq" id="WP_330094447.1">
    <property type="nucleotide sequence ID" value="NZ_JAUZMY010000033.1"/>
</dbReference>
<feature type="transmembrane region" description="Helical" evidence="6">
    <location>
        <begin position="352"/>
        <end position="369"/>
    </location>
</feature>
<dbReference type="SUPFAM" id="SSF103473">
    <property type="entry name" value="MFS general substrate transporter"/>
    <property type="match status" value="1"/>
</dbReference>
<feature type="transmembrane region" description="Helical" evidence="6">
    <location>
        <begin position="40"/>
        <end position="62"/>
    </location>
</feature>
<evidence type="ECO:0000256" key="5">
    <source>
        <dbReference type="ARBA" id="ARBA00023136"/>
    </source>
</evidence>
<dbReference type="Proteomes" id="UP001356095">
    <property type="component" value="Unassembled WGS sequence"/>
</dbReference>
<reference evidence="8 9" key="1">
    <citation type="submission" date="2023-08" db="EMBL/GenBank/DDBJ databases">
        <authorList>
            <person name="Girao M."/>
            <person name="Carvalho M.F."/>
        </authorList>
    </citation>
    <scope>NUCLEOTIDE SEQUENCE [LARGE SCALE GENOMIC DNA]</scope>
    <source>
        <strain evidence="8 9">CT-R113</strain>
    </source>
</reference>
<evidence type="ECO:0000313" key="8">
    <source>
        <dbReference type="EMBL" id="MEE2040684.1"/>
    </source>
</evidence>
<feature type="transmembrane region" description="Helical" evidence="6">
    <location>
        <begin position="287"/>
        <end position="306"/>
    </location>
</feature>
<keyword evidence="2" id="KW-1003">Cell membrane</keyword>
<dbReference type="PROSITE" id="PS50850">
    <property type="entry name" value="MFS"/>
    <property type="match status" value="1"/>
</dbReference>
<keyword evidence="9" id="KW-1185">Reference proteome</keyword>
<dbReference type="InterPro" id="IPR036259">
    <property type="entry name" value="MFS_trans_sf"/>
</dbReference>
<proteinExistence type="predicted"/>
<keyword evidence="3 6" id="KW-0812">Transmembrane</keyword>
<name>A0ABU7KEM3_9ACTN</name>
<evidence type="ECO:0000256" key="2">
    <source>
        <dbReference type="ARBA" id="ARBA00022475"/>
    </source>
</evidence>
<feature type="domain" description="Major facilitator superfamily (MFS) profile" evidence="7">
    <location>
        <begin position="5"/>
        <end position="376"/>
    </location>
</feature>
<dbReference type="Pfam" id="PF07690">
    <property type="entry name" value="MFS_1"/>
    <property type="match status" value="2"/>
</dbReference>
<feature type="transmembrane region" description="Helical" evidence="6">
    <location>
        <begin position="197"/>
        <end position="221"/>
    </location>
</feature>
<sequence>MRRTRVWPLYVGGALGPYGSTMVTPIIQEVADGLGTSPEVAASAVTAYMVPFAALMLVSGTFAERWGRRRTMRVSLVVFVAACGLCALAPTTELFLAARALQGATNAFTTPLLVAAITDSVPRGRLGRALGWFAAWQAAGQAFSPLISGVSGAVDWRLAFVAPAVCAVLLAALPPDESVTVRRSERRASWGALANRRLALACALAFLCYLAAVGLTVLSALRAEDAFGLGPVARGLVASAFGVAGLLLADPAGRLLDRLGPVRLGLLANAVLAVGLLTAALGPTVAAMTAGIVAVGASVTAMRATVNSVAATSTAHNRAGAASLALSCQFFGGALAPVVWVPLYGVSPGPGFASLVLAPGVALAVLLAVRWRSRERSAPEAPSPA</sequence>
<evidence type="ECO:0000256" key="3">
    <source>
        <dbReference type="ARBA" id="ARBA00022692"/>
    </source>
</evidence>
<dbReference type="InterPro" id="IPR005829">
    <property type="entry name" value="Sugar_transporter_CS"/>
</dbReference>
<feature type="transmembrane region" description="Helical" evidence="6">
    <location>
        <begin position="156"/>
        <end position="176"/>
    </location>
</feature>
<dbReference type="Gene3D" id="1.20.1250.20">
    <property type="entry name" value="MFS general substrate transporter like domains"/>
    <property type="match status" value="2"/>
</dbReference>
<evidence type="ECO:0000256" key="6">
    <source>
        <dbReference type="SAM" id="Phobius"/>
    </source>
</evidence>
<feature type="transmembrane region" description="Helical" evidence="6">
    <location>
        <begin position="227"/>
        <end position="249"/>
    </location>
</feature>
<feature type="transmembrane region" description="Helical" evidence="6">
    <location>
        <begin position="261"/>
        <end position="281"/>
    </location>
</feature>
<dbReference type="InterPro" id="IPR020846">
    <property type="entry name" value="MFS_dom"/>
</dbReference>
<dbReference type="PROSITE" id="PS00216">
    <property type="entry name" value="SUGAR_TRANSPORT_1"/>
    <property type="match status" value="1"/>
</dbReference>
<comment type="caution">
    <text evidence="8">The sequence shown here is derived from an EMBL/GenBank/DDBJ whole genome shotgun (WGS) entry which is preliminary data.</text>
</comment>